<feature type="compositionally biased region" description="Polar residues" evidence="1">
    <location>
        <begin position="79"/>
        <end position="89"/>
    </location>
</feature>
<dbReference type="Proteomes" id="UP000464620">
    <property type="component" value="Chromosome B09"/>
</dbReference>
<reference evidence="2 3" key="1">
    <citation type="submission" date="2020-01" db="EMBL/GenBank/DDBJ databases">
        <title>Genome sequence of Arachis hypogaea, cultivar Shitouqi.</title>
        <authorList>
            <person name="Zhuang W."/>
            <person name="Chen H."/>
            <person name="Varshney R."/>
            <person name="Wang D."/>
            <person name="Ming R."/>
        </authorList>
    </citation>
    <scope>NUCLEOTIDE SEQUENCE [LARGE SCALE GENOMIC DNA]</scope>
    <source>
        <tissue evidence="2">Young leaf</tissue>
    </source>
</reference>
<evidence type="ECO:0000313" key="3">
    <source>
        <dbReference type="Proteomes" id="UP000464620"/>
    </source>
</evidence>
<accession>A0A6B9VBE0</accession>
<evidence type="ECO:0000313" key="2">
    <source>
        <dbReference type="EMBL" id="QHN77572.1"/>
    </source>
</evidence>
<sequence length="198" mass="22012">MNLSLARRAILLSGPGEMIKNNESMKAFKRARKDTAAQHISGKVAGEGSSQVHPKKPILNTVRPRKMIPMPQVHLVDPPQTSAATSSPTGAPPLKRQRTAEPFNLYAPDFDAVEFVDQQIGLYGIIPTDDVSLLRHLDFITRSSIKMAHVGAALYQTAQDLPIHATKAFMEEAKLEFDERKIYTLFGIVFSMFLVYFS</sequence>
<name>A0A6B9VBE0_ARAHY</name>
<dbReference type="AlphaFoldDB" id="A0A6B9VBE0"/>
<protein>
    <submittedName>
        <fullName evidence="2">Uncharacterized protein</fullName>
    </submittedName>
</protein>
<proteinExistence type="predicted"/>
<feature type="region of interest" description="Disordered" evidence="1">
    <location>
        <begin position="76"/>
        <end position="96"/>
    </location>
</feature>
<organism evidence="2 3">
    <name type="scientific">Arachis hypogaea</name>
    <name type="common">Peanut</name>
    <dbReference type="NCBI Taxonomy" id="3818"/>
    <lineage>
        <taxon>Eukaryota</taxon>
        <taxon>Viridiplantae</taxon>
        <taxon>Streptophyta</taxon>
        <taxon>Embryophyta</taxon>
        <taxon>Tracheophyta</taxon>
        <taxon>Spermatophyta</taxon>
        <taxon>Magnoliopsida</taxon>
        <taxon>eudicotyledons</taxon>
        <taxon>Gunneridae</taxon>
        <taxon>Pentapetalae</taxon>
        <taxon>rosids</taxon>
        <taxon>fabids</taxon>
        <taxon>Fabales</taxon>
        <taxon>Fabaceae</taxon>
        <taxon>Papilionoideae</taxon>
        <taxon>50 kb inversion clade</taxon>
        <taxon>dalbergioids sensu lato</taxon>
        <taxon>Dalbergieae</taxon>
        <taxon>Pterocarpus clade</taxon>
        <taxon>Arachis</taxon>
    </lineage>
</organism>
<gene>
    <name evidence="2" type="ORF">DS421_19g653880</name>
</gene>
<dbReference type="EMBL" id="CP031001">
    <property type="protein sequence ID" value="QHN77572.1"/>
    <property type="molecule type" value="Genomic_DNA"/>
</dbReference>
<evidence type="ECO:0000256" key="1">
    <source>
        <dbReference type="SAM" id="MobiDB-lite"/>
    </source>
</evidence>